<comment type="subcellular location">
    <subcellularLocation>
        <location evidence="1">Cell membrane</location>
        <topology evidence="1">Single-pass type I membrane protein</topology>
    </subcellularLocation>
</comment>
<evidence type="ECO:0000256" key="2">
    <source>
        <dbReference type="ARBA" id="ARBA00022475"/>
    </source>
</evidence>
<dbReference type="FunFam" id="2.60.40.60:FF:000007">
    <property type="entry name" value="Protocadherin alpha 2"/>
    <property type="match status" value="1"/>
</dbReference>
<dbReference type="SMART" id="SM00112">
    <property type="entry name" value="CA"/>
    <property type="match status" value="3"/>
</dbReference>
<dbReference type="GO" id="GO:0005886">
    <property type="term" value="C:plasma membrane"/>
    <property type="evidence" value="ECO:0007669"/>
    <property type="project" value="UniProtKB-SubCell"/>
</dbReference>
<feature type="domain" description="Cadherin" evidence="12">
    <location>
        <begin position="2"/>
        <end position="107"/>
    </location>
</feature>
<keyword evidence="7" id="KW-0130">Cell adhesion</keyword>
<evidence type="ECO:0000256" key="7">
    <source>
        <dbReference type="ARBA" id="ARBA00022889"/>
    </source>
</evidence>
<dbReference type="PROSITE" id="PS50268">
    <property type="entry name" value="CADHERIN_2"/>
    <property type="match status" value="2"/>
</dbReference>
<dbReference type="Proteomes" id="UP000245119">
    <property type="component" value="Linkage Group LG3"/>
</dbReference>
<keyword evidence="10" id="KW-0325">Glycoprotein</keyword>
<protein>
    <recommendedName>
        <fullName evidence="12">Cadherin domain-containing protein</fullName>
    </recommendedName>
</protein>
<keyword evidence="2" id="KW-1003">Cell membrane</keyword>
<keyword evidence="8" id="KW-1133">Transmembrane helix</keyword>
<accession>A0A2T7PP63</accession>
<evidence type="ECO:0000313" key="14">
    <source>
        <dbReference type="Proteomes" id="UP000245119"/>
    </source>
</evidence>
<evidence type="ECO:0000259" key="12">
    <source>
        <dbReference type="PROSITE" id="PS50268"/>
    </source>
</evidence>
<keyword evidence="5" id="KW-0677">Repeat</keyword>
<keyword evidence="9" id="KW-0472">Membrane</keyword>
<proteinExistence type="predicted"/>
<reference evidence="13 14" key="1">
    <citation type="submission" date="2018-04" db="EMBL/GenBank/DDBJ databases">
        <title>The genome of golden apple snail Pomacea canaliculata provides insight into stress tolerance and invasive adaptation.</title>
        <authorList>
            <person name="Liu C."/>
            <person name="Liu B."/>
            <person name="Ren Y."/>
            <person name="Zhang Y."/>
            <person name="Wang H."/>
            <person name="Li S."/>
            <person name="Jiang F."/>
            <person name="Yin L."/>
            <person name="Zhang G."/>
            <person name="Qian W."/>
            <person name="Fan W."/>
        </authorList>
    </citation>
    <scope>NUCLEOTIDE SEQUENCE [LARGE SCALE GENOMIC DNA]</scope>
    <source>
        <strain evidence="13">SZHN2017</strain>
        <tissue evidence="13">Muscle</tissue>
    </source>
</reference>
<keyword evidence="6 11" id="KW-0106">Calcium</keyword>
<dbReference type="GO" id="GO:0005509">
    <property type="term" value="F:calcium ion binding"/>
    <property type="evidence" value="ECO:0007669"/>
    <property type="project" value="UniProtKB-UniRule"/>
</dbReference>
<dbReference type="InterPro" id="IPR015919">
    <property type="entry name" value="Cadherin-like_sf"/>
</dbReference>
<evidence type="ECO:0000256" key="3">
    <source>
        <dbReference type="ARBA" id="ARBA00022692"/>
    </source>
</evidence>
<dbReference type="InterPro" id="IPR020894">
    <property type="entry name" value="Cadherin_CS"/>
</dbReference>
<dbReference type="FunFam" id="2.60.40.60:FF:000002">
    <property type="entry name" value="Protocadherin alpha 2"/>
    <property type="match status" value="1"/>
</dbReference>
<evidence type="ECO:0000256" key="11">
    <source>
        <dbReference type="PROSITE-ProRule" id="PRU00043"/>
    </source>
</evidence>
<dbReference type="PROSITE" id="PS00232">
    <property type="entry name" value="CADHERIN_1"/>
    <property type="match status" value="2"/>
</dbReference>
<dbReference type="SUPFAM" id="SSF49313">
    <property type="entry name" value="Cadherin-like"/>
    <property type="match status" value="3"/>
</dbReference>
<dbReference type="OrthoDB" id="6252479at2759"/>
<dbReference type="InterPro" id="IPR050174">
    <property type="entry name" value="Protocadherin/Cadherin-CA"/>
</dbReference>
<comment type="caution">
    <text evidence="13">The sequence shown here is derived from an EMBL/GenBank/DDBJ whole genome shotgun (WGS) entry which is preliminary data.</text>
</comment>
<dbReference type="PRINTS" id="PR00205">
    <property type="entry name" value="CADHERIN"/>
</dbReference>
<gene>
    <name evidence="13" type="ORF">C0Q70_06493</name>
</gene>
<evidence type="ECO:0000256" key="9">
    <source>
        <dbReference type="ARBA" id="ARBA00023136"/>
    </source>
</evidence>
<dbReference type="EMBL" id="PZQS01000003">
    <property type="protein sequence ID" value="PVD35212.1"/>
    <property type="molecule type" value="Genomic_DNA"/>
</dbReference>
<dbReference type="PANTHER" id="PTHR24028">
    <property type="entry name" value="CADHERIN-87A"/>
    <property type="match status" value="1"/>
</dbReference>
<evidence type="ECO:0000313" key="13">
    <source>
        <dbReference type="EMBL" id="PVD35212.1"/>
    </source>
</evidence>
<dbReference type="CDD" id="cd11304">
    <property type="entry name" value="Cadherin_repeat"/>
    <property type="match status" value="3"/>
</dbReference>
<evidence type="ECO:0000256" key="8">
    <source>
        <dbReference type="ARBA" id="ARBA00022989"/>
    </source>
</evidence>
<dbReference type="FunFam" id="2.60.40.60:FF:000092">
    <property type="entry name" value="Protocadherin 8"/>
    <property type="match status" value="1"/>
</dbReference>
<dbReference type="Pfam" id="PF00028">
    <property type="entry name" value="Cadherin"/>
    <property type="match status" value="3"/>
</dbReference>
<organism evidence="13 14">
    <name type="scientific">Pomacea canaliculata</name>
    <name type="common">Golden apple snail</name>
    <dbReference type="NCBI Taxonomy" id="400727"/>
    <lineage>
        <taxon>Eukaryota</taxon>
        <taxon>Metazoa</taxon>
        <taxon>Spiralia</taxon>
        <taxon>Lophotrochozoa</taxon>
        <taxon>Mollusca</taxon>
        <taxon>Gastropoda</taxon>
        <taxon>Caenogastropoda</taxon>
        <taxon>Architaenioglossa</taxon>
        <taxon>Ampullarioidea</taxon>
        <taxon>Ampullariidae</taxon>
        <taxon>Pomacea</taxon>
    </lineage>
</organism>
<evidence type="ECO:0000256" key="1">
    <source>
        <dbReference type="ARBA" id="ARBA00004251"/>
    </source>
</evidence>
<dbReference type="InterPro" id="IPR002126">
    <property type="entry name" value="Cadherin-like_dom"/>
</dbReference>
<keyword evidence="3" id="KW-0812">Transmembrane</keyword>
<evidence type="ECO:0000256" key="6">
    <source>
        <dbReference type="ARBA" id="ARBA00022837"/>
    </source>
</evidence>
<keyword evidence="14" id="KW-1185">Reference proteome</keyword>
<dbReference type="PANTHER" id="PTHR24028:SF146">
    <property type="entry name" value="CADHERIN 96CB, ISOFORM D-RELATED"/>
    <property type="match status" value="1"/>
</dbReference>
<dbReference type="AlphaFoldDB" id="A0A2T7PP63"/>
<feature type="domain" description="Cadherin" evidence="12">
    <location>
        <begin position="108"/>
        <end position="316"/>
    </location>
</feature>
<dbReference type="Gene3D" id="2.60.40.60">
    <property type="entry name" value="Cadherins"/>
    <property type="match status" value="3"/>
</dbReference>
<sequence>MTINIPESVSVGALYSLEGAVDDDTGTNNSVQGYAIEPADGAFGIVFTQRLDRTSDVVLVVNQPLDRETTPLHVLKLIATDAGIPRRTAEMTVQVKVLDVNDNPPEFARPSYRINIGENALPGSALVTLSARDSDEGSNAEIRYRLSGHQDSGVAAMFAVNATSGEVSLRQRPTSGLYSLIVEASDNGTPSKDAQVIVEVQVIDNANNPPSMTVSLLNPTIPENAKMHTPVAHVSIDDPDSGSNGQVSCFSQSAFFDLRKLGDNDLMVNVAKELDREDTPTYRVTVFCQDYGTPPLNGTLTFIIDVSDVNDNAPSFSEPRVSLSFPEGNRVGDVVYTLTGHR</sequence>
<dbReference type="GO" id="GO:0007156">
    <property type="term" value="P:homophilic cell adhesion via plasma membrane adhesion molecules"/>
    <property type="evidence" value="ECO:0007669"/>
    <property type="project" value="InterPro"/>
</dbReference>
<evidence type="ECO:0000256" key="5">
    <source>
        <dbReference type="ARBA" id="ARBA00022737"/>
    </source>
</evidence>
<evidence type="ECO:0000256" key="4">
    <source>
        <dbReference type="ARBA" id="ARBA00022729"/>
    </source>
</evidence>
<name>A0A2T7PP63_POMCA</name>
<keyword evidence="4" id="KW-0732">Signal</keyword>
<dbReference type="STRING" id="400727.A0A2T7PP63"/>
<evidence type="ECO:0000256" key="10">
    <source>
        <dbReference type="ARBA" id="ARBA00023180"/>
    </source>
</evidence>